<dbReference type="Gene3D" id="1.10.443.10">
    <property type="entry name" value="Intergrase catalytic core"/>
    <property type="match status" value="1"/>
</dbReference>
<evidence type="ECO:0008006" key="4">
    <source>
        <dbReference type="Google" id="ProtNLM"/>
    </source>
</evidence>
<dbReference type="GO" id="GO:0015074">
    <property type="term" value="P:DNA integration"/>
    <property type="evidence" value="ECO:0007669"/>
    <property type="project" value="InterPro"/>
</dbReference>
<reference evidence="2" key="1">
    <citation type="submission" date="2019-08" db="EMBL/GenBank/DDBJ databases">
        <title>The improved chromosome-level genome for the pearl oyster Pinctada fucata martensii using PacBio sequencing and Hi-C.</title>
        <authorList>
            <person name="Zheng Z."/>
        </authorList>
    </citation>
    <scope>NUCLEOTIDE SEQUENCE</scope>
    <source>
        <strain evidence="2">ZZ-2019</strain>
        <tissue evidence="2">Adductor muscle</tissue>
    </source>
</reference>
<comment type="caution">
    <text evidence="2">The sequence shown here is derived from an EMBL/GenBank/DDBJ whole genome shotgun (WGS) entry which is preliminary data.</text>
</comment>
<dbReference type="GO" id="GO:0006310">
    <property type="term" value="P:DNA recombination"/>
    <property type="evidence" value="ECO:0007669"/>
    <property type="project" value="UniProtKB-KW"/>
</dbReference>
<dbReference type="Proteomes" id="UP001186944">
    <property type="component" value="Unassembled WGS sequence"/>
</dbReference>
<feature type="non-terminal residue" evidence="2">
    <location>
        <position position="1"/>
    </location>
</feature>
<organism evidence="2 3">
    <name type="scientific">Pinctada imbricata</name>
    <name type="common">Atlantic pearl-oyster</name>
    <name type="synonym">Pinctada martensii</name>
    <dbReference type="NCBI Taxonomy" id="66713"/>
    <lineage>
        <taxon>Eukaryota</taxon>
        <taxon>Metazoa</taxon>
        <taxon>Spiralia</taxon>
        <taxon>Lophotrochozoa</taxon>
        <taxon>Mollusca</taxon>
        <taxon>Bivalvia</taxon>
        <taxon>Autobranchia</taxon>
        <taxon>Pteriomorphia</taxon>
        <taxon>Pterioida</taxon>
        <taxon>Pterioidea</taxon>
        <taxon>Pteriidae</taxon>
        <taxon>Pinctada</taxon>
    </lineage>
</organism>
<proteinExistence type="predicted"/>
<keyword evidence="3" id="KW-1185">Reference proteome</keyword>
<gene>
    <name evidence="2" type="ORF">FSP39_007748</name>
</gene>
<protein>
    <recommendedName>
        <fullName evidence="4">DUF3504 domain-containing protein</fullName>
    </recommendedName>
</protein>
<dbReference type="InterPro" id="IPR013762">
    <property type="entry name" value="Integrase-like_cat_sf"/>
</dbReference>
<dbReference type="PANTHER" id="PTHR21446">
    <property type="entry name" value="DUF3504 DOMAIN-CONTAINING PROTEIN"/>
    <property type="match status" value="1"/>
</dbReference>
<evidence type="ECO:0000313" key="3">
    <source>
        <dbReference type="Proteomes" id="UP001186944"/>
    </source>
</evidence>
<accession>A0AA88YUK4</accession>
<dbReference type="GO" id="GO:0003677">
    <property type="term" value="F:DNA binding"/>
    <property type="evidence" value="ECO:0007669"/>
    <property type="project" value="InterPro"/>
</dbReference>
<dbReference type="AlphaFoldDB" id="A0AA88YUK4"/>
<dbReference type="SUPFAM" id="SSF56349">
    <property type="entry name" value="DNA breaking-rejoining enzymes"/>
    <property type="match status" value="1"/>
</dbReference>
<evidence type="ECO:0000256" key="1">
    <source>
        <dbReference type="ARBA" id="ARBA00023172"/>
    </source>
</evidence>
<name>A0AA88YUK4_PINIB</name>
<dbReference type="InterPro" id="IPR011010">
    <property type="entry name" value="DNA_brk_join_enz"/>
</dbReference>
<evidence type="ECO:0000313" key="2">
    <source>
        <dbReference type="EMBL" id="KAK3105882.1"/>
    </source>
</evidence>
<dbReference type="EMBL" id="VSWD01000003">
    <property type="protein sequence ID" value="KAK3105882.1"/>
    <property type="molecule type" value="Genomic_DNA"/>
</dbReference>
<dbReference type="PANTHER" id="PTHR21446:SF12">
    <property type="entry name" value="POTASSIUM CHANNEL TETRAMERIZATION DOMAIN CONTAINING 1"/>
    <property type="match status" value="1"/>
</dbReference>
<dbReference type="InterPro" id="IPR052787">
    <property type="entry name" value="MAVS"/>
</dbReference>
<keyword evidence="1" id="KW-0233">DNA recombination</keyword>
<sequence length="321" mass="35985">FVFYSGVTMEMKRQGNASISHHPPISDADMLKLYDYLTSSDCAKILQEKIFVDIMIHFGRRGRENLRNLKRLDFAVRQDAEGFMFVEKIRDEQTKNHQDDSCIAEGRMYEIKESDRCPMRSFVKFIRRLNPDCPFLSQQPRDQPKGNVYYNNVVLGHNKLGNMMPNISEAVSLSMRYTNHSLRATTVHILDAAQIPSRHIMAVTGHKSENSLKTYSGQTTENTKKAMSHTLSKSSGAMAKAPVTSTITCPVSVPPVTTGPLMELNKSVTAEPQSNLLNDGLDSLYANMQRTAPNVPPAPTMINCSNITITYNVNYAPTCNQ</sequence>